<proteinExistence type="predicted"/>
<dbReference type="AlphaFoldDB" id="A0A6C0LZI7"/>
<accession>A0A6C0LZI7</accession>
<organism evidence="1">
    <name type="scientific">viral metagenome</name>
    <dbReference type="NCBI Taxonomy" id="1070528"/>
    <lineage>
        <taxon>unclassified sequences</taxon>
        <taxon>metagenomes</taxon>
        <taxon>organismal metagenomes</taxon>
    </lineage>
</organism>
<reference evidence="1" key="1">
    <citation type="journal article" date="2020" name="Nature">
        <title>Giant virus diversity and host interactions through global metagenomics.</title>
        <authorList>
            <person name="Schulz F."/>
            <person name="Roux S."/>
            <person name="Paez-Espino D."/>
            <person name="Jungbluth S."/>
            <person name="Walsh D.A."/>
            <person name="Denef V.J."/>
            <person name="McMahon K.D."/>
            <person name="Konstantinidis K.T."/>
            <person name="Eloe-Fadrosh E.A."/>
            <person name="Kyrpides N.C."/>
            <person name="Woyke T."/>
        </authorList>
    </citation>
    <scope>NUCLEOTIDE SEQUENCE</scope>
    <source>
        <strain evidence="1">GVMAG-S-1016713-169</strain>
    </source>
</reference>
<evidence type="ECO:0000313" key="1">
    <source>
        <dbReference type="EMBL" id="QHU34672.1"/>
    </source>
</evidence>
<name>A0A6C0LZI7_9ZZZZ</name>
<dbReference type="EMBL" id="MN740577">
    <property type="protein sequence ID" value="QHU34672.1"/>
    <property type="molecule type" value="Genomic_DNA"/>
</dbReference>
<sequence>MSSLPTKYDICGNWKKYSDSLKLGWWYPCYSCNHLTARVFTHKAYNLWICKDCIPSHDILYIESVILLLSSPER</sequence>
<protein>
    <submittedName>
        <fullName evidence="1">Uncharacterized protein</fullName>
    </submittedName>
</protein>